<keyword evidence="2" id="KW-0378">Hydrolase</keyword>
<dbReference type="PANTHER" id="PTHR36681:SF3">
    <property type="entry name" value="NUCLEAR GTPASE, GERMINAL CENTER-ASSOCIATED, TANDEM DUPLICATE 3"/>
    <property type="match status" value="1"/>
</dbReference>
<dbReference type="Gene3D" id="3.40.50.300">
    <property type="entry name" value="P-loop containing nucleotide triphosphate hydrolases"/>
    <property type="match status" value="1"/>
</dbReference>
<evidence type="ECO:0000256" key="1">
    <source>
        <dbReference type="SAM" id="Coils"/>
    </source>
</evidence>
<keyword evidence="1" id="KW-0175">Coiled coil</keyword>
<dbReference type="EMBL" id="CP099427">
    <property type="protein sequence ID" value="USW58031.1"/>
    <property type="molecule type" value="Genomic_DNA"/>
</dbReference>
<gene>
    <name evidence="2" type="ORF">Slin15195_G113500</name>
</gene>
<sequence length="628" mass="71025">MEFMRTGIQKHITWVDWAGFSYGAITLETKRQPAYRGIPGEAYMQSELQSPVMIRVEVELLDIVPATDYTSKTRETTRIYLASQPFDYDTAYRSPAQIRTMAHVASQGEGLGKRKRSVEAPTIPGLEQAPCDERSIIAIKKLKPGPSQVLEADTSRIAEASAKQRGVRKERFSAQIPMTAGLHPNRGRTENKVSGACKTLVPHYESAVQHNVRKTALDNHMQDLYKLMDPAMSYPVHGPICLLGSMGSGKSTSLSMLLGIDGVALTSSGSRGTNVAHEYRGLDEEQRKSGNRFIVHIHYLSDEEIKTNTKDYVTAIIAYMDTIHAKEVFGEEVDESELKLLKVQYSSALKDLLDVLYNSNSDSFDTAQHLAEWIEAMESGVDAVTTSVMKEIRDYKRTLGATELPTIRTAKIVNELKVVFRENTRPTRTTGARHPWAFVKKVVVHLQHPLLDEGAIFADLPGVNDENQVISEAAKRYLDQAESLLVVSNISRIEHDPELNTYLSEGLARSIPTNLVTTHIDKVALSGEEAEQDMCPIDETEFETLQDSITLLEEEMERVQDRYDDDSREEQDQTDDLRSIKDIKMDLQVARDDLHRFRVRVRYTRIESVMRPRLRDYSSRYPYIVRIR</sequence>
<name>A0A9Q9B7X5_9PEZI</name>
<proteinExistence type="predicted"/>
<accession>A0A9Q9B7X5</accession>
<evidence type="ECO:0000313" key="2">
    <source>
        <dbReference type="EMBL" id="USW58031.1"/>
    </source>
</evidence>
<organism evidence="2 3">
    <name type="scientific">Septoria linicola</name>
    <dbReference type="NCBI Taxonomy" id="215465"/>
    <lineage>
        <taxon>Eukaryota</taxon>
        <taxon>Fungi</taxon>
        <taxon>Dikarya</taxon>
        <taxon>Ascomycota</taxon>
        <taxon>Pezizomycotina</taxon>
        <taxon>Dothideomycetes</taxon>
        <taxon>Dothideomycetidae</taxon>
        <taxon>Mycosphaerellales</taxon>
        <taxon>Mycosphaerellaceae</taxon>
        <taxon>Septoria</taxon>
    </lineage>
</organism>
<protein>
    <submittedName>
        <fullName evidence="2">P-loop containing nucleoside triphosphate hydrolase</fullName>
    </submittedName>
</protein>
<dbReference type="PANTHER" id="PTHR36681">
    <property type="entry name" value="NUCLEAR GTPASE, GERMINAL CENTER-ASSOCIATED, TANDEM DUPLICATE 3"/>
    <property type="match status" value="1"/>
</dbReference>
<dbReference type="AlphaFoldDB" id="A0A9Q9B7X5"/>
<dbReference type="Proteomes" id="UP001056384">
    <property type="component" value="Chromosome 10"/>
</dbReference>
<dbReference type="SUPFAM" id="SSF52540">
    <property type="entry name" value="P-loop containing nucleoside triphosphate hydrolases"/>
    <property type="match status" value="1"/>
</dbReference>
<feature type="coiled-coil region" evidence="1">
    <location>
        <begin position="542"/>
        <end position="569"/>
    </location>
</feature>
<evidence type="ECO:0000313" key="3">
    <source>
        <dbReference type="Proteomes" id="UP001056384"/>
    </source>
</evidence>
<dbReference type="GO" id="GO:0016787">
    <property type="term" value="F:hydrolase activity"/>
    <property type="evidence" value="ECO:0007669"/>
    <property type="project" value="UniProtKB-KW"/>
</dbReference>
<dbReference type="InterPro" id="IPR027417">
    <property type="entry name" value="P-loop_NTPase"/>
</dbReference>
<reference evidence="2" key="1">
    <citation type="submission" date="2022-06" db="EMBL/GenBank/DDBJ databases">
        <title>Complete genome sequences of two strains of the flax pathogen Septoria linicola.</title>
        <authorList>
            <person name="Lapalu N."/>
            <person name="Simon A."/>
            <person name="Demenou B."/>
            <person name="Paumier D."/>
            <person name="Guillot M.-P."/>
            <person name="Gout L."/>
            <person name="Valade R."/>
        </authorList>
    </citation>
    <scope>NUCLEOTIDE SEQUENCE</scope>
    <source>
        <strain evidence="2">SE15195</strain>
    </source>
</reference>
<keyword evidence="3" id="KW-1185">Reference proteome</keyword>